<evidence type="ECO:0000256" key="1">
    <source>
        <dbReference type="ARBA" id="ARBA00002778"/>
    </source>
</evidence>
<comment type="function">
    <text evidence="1">Probable adenosyl-L-methionine (AdoMet)-dependent tRNA (uracil-O(2)-)-methyltransferase.</text>
</comment>
<accession>A0A7R8WVA8</accession>
<evidence type="ECO:0000256" key="8">
    <source>
        <dbReference type="ARBA" id="ARBA00022694"/>
    </source>
</evidence>
<keyword evidence="7 10" id="KW-0949">S-adenosyl-L-methionine</keyword>
<dbReference type="EC" id="2.1.1.211" evidence="10"/>
<dbReference type="InterPro" id="IPR011671">
    <property type="entry name" value="tRNA_uracil_MeTrfase"/>
</dbReference>
<comment type="similarity">
    <text evidence="3 10">Belongs to the TRM44 family.</text>
</comment>
<proteinExistence type="inferred from homology"/>
<dbReference type="EMBL" id="OB693213">
    <property type="protein sequence ID" value="CAD7237886.1"/>
    <property type="molecule type" value="Genomic_DNA"/>
</dbReference>
<dbReference type="Pfam" id="PF07757">
    <property type="entry name" value="AdoMet_MTase"/>
    <property type="match status" value="1"/>
</dbReference>
<dbReference type="PANTHER" id="PTHR21210">
    <property type="entry name" value="TRNA (URACIL-O(2)-)-METHYLTRANSFERASE-RELATED"/>
    <property type="match status" value="1"/>
</dbReference>
<evidence type="ECO:0000256" key="6">
    <source>
        <dbReference type="ARBA" id="ARBA00022679"/>
    </source>
</evidence>
<comment type="subcellular location">
    <subcellularLocation>
        <location evidence="2 10">Cytoplasm</location>
    </subcellularLocation>
</comment>
<comment type="function">
    <text evidence="10">Adenosyl-L-methionine (AdoMet)-dependent tRNA (uracil-O(2)-)-methyltransferase.</text>
</comment>
<keyword evidence="6 10" id="KW-0808">Transferase</keyword>
<evidence type="ECO:0000313" key="11">
    <source>
        <dbReference type="EMBL" id="CAD7237886.1"/>
    </source>
</evidence>
<protein>
    <recommendedName>
        <fullName evidence="10">tRNA (uracil-O(2)-)-methyltransferase</fullName>
        <ecNumber evidence="10">2.1.1.211</ecNumber>
    </recommendedName>
</protein>
<evidence type="ECO:0000256" key="5">
    <source>
        <dbReference type="ARBA" id="ARBA00022603"/>
    </source>
</evidence>
<evidence type="ECO:0000256" key="9">
    <source>
        <dbReference type="ARBA" id="ARBA00047957"/>
    </source>
</evidence>
<dbReference type="GO" id="GO:0005737">
    <property type="term" value="C:cytoplasm"/>
    <property type="evidence" value="ECO:0007669"/>
    <property type="project" value="UniProtKB-SubCell"/>
</dbReference>
<evidence type="ECO:0000256" key="7">
    <source>
        <dbReference type="ARBA" id="ARBA00022691"/>
    </source>
</evidence>
<dbReference type="SUPFAM" id="SSF53335">
    <property type="entry name" value="S-adenosyl-L-methionine-dependent methyltransferases"/>
    <property type="match status" value="1"/>
</dbReference>
<evidence type="ECO:0000256" key="10">
    <source>
        <dbReference type="RuleBase" id="RU368004"/>
    </source>
</evidence>
<feature type="non-terminal residue" evidence="11">
    <location>
        <position position="280"/>
    </location>
</feature>
<keyword evidence="5 10" id="KW-0489">Methyltransferase</keyword>
<dbReference type="GO" id="GO:0141101">
    <property type="term" value="F:tRNA(Ser) (uridine(44)-2'-O-)-methyltransferase activity"/>
    <property type="evidence" value="ECO:0007669"/>
    <property type="project" value="UniProtKB-EC"/>
</dbReference>
<dbReference type="OrthoDB" id="10047021at2759"/>
<dbReference type="InterPro" id="IPR029063">
    <property type="entry name" value="SAM-dependent_MTases_sf"/>
</dbReference>
<dbReference type="AlphaFoldDB" id="A0A7R8WVA8"/>
<dbReference type="PANTHER" id="PTHR21210:SF0">
    <property type="entry name" value="TRNA (URACIL-O(2)-)-METHYLTRANSFERASE-RELATED"/>
    <property type="match status" value="1"/>
</dbReference>
<evidence type="ECO:0000256" key="3">
    <source>
        <dbReference type="ARBA" id="ARBA00009056"/>
    </source>
</evidence>
<evidence type="ECO:0000256" key="4">
    <source>
        <dbReference type="ARBA" id="ARBA00022490"/>
    </source>
</evidence>
<reference evidence="11" key="1">
    <citation type="submission" date="2020-11" db="EMBL/GenBank/DDBJ databases">
        <authorList>
            <person name="Tran Van P."/>
        </authorList>
    </citation>
    <scope>NUCLEOTIDE SEQUENCE</scope>
</reference>
<keyword evidence="4 10" id="KW-0963">Cytoplasm</keyword>
<sequence length="280" mass="31891">ISLISGPTWFLFLPLQASESLAKSRPQVPYVLSAQEKFKETWEIKLHLPVINEEADTGSDWLKSVLFPKLVQWASEESNDSTGSQASLRLIDLPVYCQHYNRIKRDFVPWIRENWNLSTDPLKHITEDAGISSYLLTLWKNPSTSLCHTSGSSPIRFVDVGCGNGLLTYLLNQHPATCLGFGIDLRARATWKSLDPSGDLLREEVVHPETQFDNVNWIIGNHCDELAPWIPVFAARSRPAANFLLLPCCPFQLDGRRYSRKDHSQSQFQEYCEYLKELAK</sequence>
<name>A0A7R8WVA8_9CRUS</name>
<dbReference type="GO" id="GO:0030488">
    <property type="term" value="P:tRNA methylation"/>
    <property type="evidence" value="ECO:0007669"/>
    <property type="project" value="UniProtKB-UniRule"/>
</dbReference>
<comment type="catalytic activity">
    <reaction evidence="9 10">
        <text>uridine(44) in tRNA(Ser) + S-adenosyl-L-methionine = 2'-O-methyluridine(44) in tRNA(Ser) + S-adenosyl-L-homocysteine + H(+)</text>
        <dbReference type="Rhea" id="RHEA:43100"/>
        <dbReference type="Rhea" id="RHEA-COMP:10339"/>
        <dbReference type="Rhea" id="RHEA-COMP:10340"/>
        <dbReference type="ChEBI" id="CHEBI:15378"/>
        <dbReference type="ChEBI" id="CHEBI:57856"/>
        <dbReference type="ChEBI" id="CHEBI:59789"/>
        <dbReference type="ChEBI" id="CHEBI:65315"/>
        <dbReference type="ChEBI" id="CHEBI:74478"/>
        <dbReference type="EC" id="2.1.1.211"/>
    </reaction>
</comment>
<feature type="non-terminal residue" evidence="11">
    <location>
        <position position="1"/>
    </location>
</feature>
<keyword evidence="8 10" id="KW-0819">tRNA processing</keyword>
<gene>
    <name evidence="11" type="ORF">CTOB1V02_LOCUS15701</name>
</gene>
<organism evidence="11">
    <name type="scientific">Cyprideis torosa</name>
    <dbReference type="NCBI Taxonomy" id="163714"/>
    <lineage>
        <taxon>Eukaryota</taxon>
        <taxon>Metazoa</taxon>
        <taxon>Ecdysozoa</taxon>
        <taxon>Arthropoda</taxon>
        <taxon>Crustacea</taxon>
        <taxon>Oligostraca</taxon>
        <taxon>Ostracoda</taxon>
        <taxon>Podocopa</taxon>
        <taxon>Podocopida</taxon>
        <taxon>Cytherocopina</taxon>
        <taxon>Cytheroidea</taxon>
        <taxon>Cytherideidae</taxon>
        <taxon>Cyprideis</taxon>
    </lineage>
</organism>
<evidence type="ECO:0000256" key="2">
    <source>
        <dbReference type="ARBA" id="ARBA00004496"/>
    </source>
</evidence>